<dbReference type="Proteomes" id="UP000646946">
    <property type="component" value="Unassembled WGS sequence"/>
</dbReference>
<dbReference type="PROSITE" id="PS51161">
    <property type="entry name" value="ATP_CONE"/>
    <property type="match status" value="1"/>
</dbReference>
<dbReference type="EMBL" id="DVAB01000028">
    <property type="protein sequence ID" value="HIK00563.1"/>
    <property type="molecule type" value="Genomic_DNA"/>
</dbReference>
<evidence type="ECO:0000256" key="1">
    <source>
        <dbReference type="ARBA" id="ARBA00022741"/>
    </source>
</evidence>
<dbReference type="InterPro" id="IPR005144">
    <property type="entry name" value="ATP-cone_dom"/>
</dbReference>
<evidence type="ECO:0000259" key="4">
    <source>
        <dbReference type="PROSITE" id="PS51161"/>
    </source>
</evidence>
<keyword evidence="2 3" id="KW-0067">ATP-binding</keyword>
<name>A0A832XM03_9ARCH</name>
<dbReference type="Pfam" id="PF03477">
    <property type="entry name" value="ATP-cone"/>
    <property type="match status" value="1"/>
</dbReference>
<sequence>QKKETIIVKRKGHREIFDERKVYGSVYAACASMHYPERHCEVTAAHVTRLIKKWAKPKRTISSVAIRKKVASELKKKDKELEFFYEYHLPNLKKL</sequence>
<proteinExistence type="predicted"/>
<protein>
    <recommendedName>
        <fullName evidence="4">ATP-cone domain-containing protein</fullName>
    </recommendedName>
</protein>
<reference evidence="5 6" key="1">
    <citation type="journal article" name="Nat. Commun.">
        <title>Undinarchaeota illuminate DPANN phylogeny and the impact of gene transfer on archaeal evolution.</title>
        <authorList>
            <person name="Dombrowski N."/>
            <person name="Williams T.A."/>
            <person name="Sun J."/>
            <person name="Woodcroft B.J."/>
            <person name="Lee J.H."/>
            <person name="Minh B.Q."/>
            <person name="Rinke C."/>
            <person name="Spang A."/>
        </authorList>
    </citation>
    <scope>NUCLEOTIDE SEQUENCE [LARGE SCALE GENOMIC DNA]</scope>
    <source>
        <strain evidence="5">MAG_bin1129</strain>
    </source>
</reference>
<keyword evidence="6" id="KW-1185">Reference proteome</keyword>
<feature type="non-terminal residue" evidence="5">
    <location>
        <position position="1"/>
    </location>
</feature>
<evidence type="ECO:0000256" key="3">
    <source>
        <dbReference type="PROSITE-ProRule" id="PRU00492"/>
    </source>
</evidence>
<evidence type="ECO:0000313" key="6">
    <source>
        <dbReference type="Proteomes" id="UP000646946"/>
    </source>
</evidence>
<gene>
    <name evidence="5" type="ORF">H1016_03420</name>
</gene>
<feature type="domain" description="ATP-cone" evidence="4">
    <location>
        <begin position="5"/>
        <end position="95"/>
    </location>
</feature>
<evidence type="ECO:0000256" key="2">
    <source>
        <dbReference type="ARBA" id="ARBA00022840"/>
    </source>
</evidence>
<evidence type="ECO:0000313" key="5">
    <source>
        <dbReference type="EMBL" id="HIK00563.1"/>
    </source>
</evidence>
<comment type="caution">
    <text evidence="5">The sequence shown here is derived from an EMBL/GenBank/DDBJ whole genome shotgun (WGS) entry which is preliminary data.</text>
</comment>
<organism evidence="5 6">
    <name type="scientific">Candidatus Naiadarchaeum limnaeum</name>
    <dbReference type="NCBI Taxonomy" id="2756139"/>
    <lineage>
        <taxon>Archaea</taxon>
        <taxon>Candidatus Undinarchaeota</taxon>
        <taxon>Candidatus Undinarchaeia</taxon>
        <taxon>Candidatus Naiadarchaeales</taxon>
        <taxon>Candidatus Naiadarchaeaceae</taxon>
        <taxon>Candidatus Naiadarchaeum</taxon>
    </lineage>
</organism>
<keyword evidence="1 3" id="KW-0547">Nucleotide-binding</keyword>
<dbReference type="AlphaFoldDB" id="A0A832XM03"/>
<dbReference type="GO" id="GO:0005524">
    <property type="term" value="F:ATP binding"/>
    <property type="evidence" value="ECO:0007669"/>
    <property type="project" value="UniProtKB-UniRule"/>
</dbReference>
<accession>A0A832XM03</accession>